<reference evidence="1 2" key="1">
    <citation type="journal article" date="2018" name="Nat. Biotechnol.">
        <title>A standardized bacterial taxonomy based on genome phylogeny substantially revises the tree of life.</title>
        <authorList>
            <person name="Parks D.H."/>
            <person name="Chuvochina M."/>
            <person name="Waite D.W."/>
            <person name="Rinke C."/>
            <person name="Skarshewski A."/>
            <person name="Chaumeil P.A."/>
            <person name="Hugenholtz P."/>
        </authorList>
    </citation>
    <scope>NUCLEOTIDE SEQUENCE [LARGE SCALE GENOMIC DNA]</scope>
    <source>
        <strain evidence="1">UBA9375</strain>
    </source>
</reference>
<sequence length="126" mass="14140">MINQFERKSFCSSLIIISRSSGVNLLCLPKFCSQNNLLLQLPVFTAFFGSRATTETAANTLDSLPDSTEQIENRLPGKQKAASMAFRSGYLKRDKVFTCFPVGREFSFKSVYIPGCHSPKIRSIKY</sequence>
<name>A0A3D3R647_9PLAN</name>
<protein>
    <submittedName>
        <fullName evidence="1">Uncharacterized protein</fullName>
    </submittedName>
</protein>
<evidence type="ECO:0000313" key="1">
    <source>
        <dbReference type="EMBL" id="HCO23487.1"/>
    </source>
</evidence>
<organism evidence="1 2">
    <name type="scientific">Gimesia maris</name>
    <dbReference type="NCBI Taxonomy" id="122"/>
    <lineage>
        <taxon>Bacteria</taxon>
        <taxon>Pseudomonadati</taxon>
        <taxon>Planctomycetota</taxon>
        <taxon>Planctomycetia</taxon>
        <taxon>Planctomycetales</taxon>
        <taxon>Planctomycetaceae</taxon>
        <taxon>Gimesia</taxon>
    </lineage>
</organism>
<proteinExistence type="predicted"/>
<evidence type="ECO:0000313" key="2">
    <source>
        <dbReference type="Proteomes" id="UP000263642"/>
    </source>
</evidence>
<dbReference type="AlphaFoldDB" id="A0A3D3R647"/>
<comment type="caution">
    <text evidence="1">The sequence shown here is derived from an EMBL/GenBank/DDBJ whole genome shotgun (WGS) entry which is preliminary data.</text>
</comment>
<accession>A0A3D3R647</accession>
<dbReference type="EMBL" id="DQAY01000059">
    <property type="protein sequence ID" value="HCO23487.1"/>
    <property type="molecule type" value="Genomic_DNA"/>
</dbReference>
<dbReference type="Proteomes" id="UP000263642">
    <property type="component" value="Unassembled WGS sequence"/>
</dbReference>
<gene>
    <name evidence="1" type="ORF">DIT97_10675</name>
</gene>